<dbReference type="Proteomes" id="UP000053144">
    <property type="component" value="Chromosome 11"/>
</dbReference>
<feature type="transmembrane region" description="Helical" evidence="2">
    <location>
        <begin position="140"/>
        <end position="160"/>
    </location>
</feature>
<dbReference type="EMBL" id="CM003381">
    <property type="protein sequence ID" value="KOM57247.1"/>
    <property type="molecule type" value="Genomic_DNA"/>
</dbReference>
<feature type="compositionally biased region" description="Basic and acidic residues" evidence="1">
    <location>
        <begin position="1"/>
        <end position="23"/>
    </location>
</feature>
<evidence type="ECO:0000256" key="2">
    <source>
        <dbReference type="SAM" id="Phobius"/>
    </source>
</evidence>
<keyword evidence="2" id="KW-0472">Membrane</keyword>
<gene>
    <name evidence="3" type="ORF">LR48_Vigan11g027900</name>
</gene>
<keyword evidence="2" id="KW-0812">Transmembrane</keyword>
<evidence type="ECO:0000256" key="1">
    <source>
        <dbReference type="SAM" id="MobiDB-lite"/>
    </source>
</evidence>
<dbReference type="AlphaFoldDB" id="A0A0L9VQU4"/>
<keyword evidence="2" id="KW-1133">Transmembrane helix</keyword>
<name>A0A0L9VQU4_PHAAN</name>
<reference evidence="4" key="1">
    <citation type="journal article" date="2015" name="Proc. Natl. Acad. Sci. U.S.A.">
        <title>Genome sequencing of adzuki bean (Vigna angularis) provides insight into high starch and low fat accumulation and domestication.</title>
        <authorList>
            <person name="Yang K."/>
            <person name="Tian Z."/>
            <person name="Chen C."/>
            <person name="Luo L."/>
            <person name="Zhao B."/>
            <person name="Wang Z."/>
            <person name="Yu L."/>
            <person name="Li Y."/>
            <person name="Sun Y."/>
            <person name="Li W."/>
            <person name="Chen Y."/>
            <person name="Li Y."/>
            <person name="Zhang Y."/>
            <person name="Ai D."/>
            <person name="Zhao J."/>
            <person name="Shang C."/>
            <person name="Ma Y."/>
            <person name="Wu B."/>
            <person name="Wang M."/>
            <person name="Gao L."/>
            <person name="Sun D."/>
            <person name="Zhang P."/>
            <person name="Guo F."/>
            <person name="Wang W."/>
            <person name="Li Y."/>
            <person name="Wang J."/>
            <person name="Varshney R.K."/>
            <person name="Wang J."/>
            <person name="Ling H.Q."/>
            <person name="Wan P."/>
        </authorList>
    </citation>
    <scope>NUCLEOTIDE SEQUENCE</scope>
    <source>
        <strain evidence="4">cv. Jingnong 6</strain>
    </source>
</reference>
<organism evidence="3 4">
    <name type="scientific">Phaseolus angularis</name>
    <name type="common">Azuki bean</name>
    <name type="synonym">Vigna angularis</name>
    <dbReference type="NCBI Taxonomy" id="3914"/>
    <lineage>
        <taxon>Eukaryota</taxon>
        <taxon>Viridiplantae</taxon>
        <taxon>Streptophyta</taxon>
        <taxon>Embryophyta</taxon>
        <taxon>Tracheophyta</taxon>
        <taxon>Spermatophyta</taxon>
        <taxon>Magnoliopsida</taxon>
        <taxon>eudicotyledons</taxon>
        <taxon>Gunneridae</taxon>
        <taxon>Pentapetalae</taxon>
        <taxon>rosids</taxon>
        <taxon>fabids</taxon>
        <taxon>Fabales</taxon>
        <taxon>Fabaceae</taxon>
        <taxon>Papilionoideae</taxon>
        <taxon>50 kb inversion clade</taxon>
        <taxon>NPAAA clade</taxon>
        <taxon>indigoferoid/millettioid clade</taxon>
        <taxon>Phaseoleae</taxon>
        <taxon>Vigna</taxon>
    </lineage>
</organism>
<feature type="region of interest" description="Disordered" evidence="1">
    <location>
        <begin position="1"/>
        <end position="27"/>
    </location>
</feature>
<protein>
    <submittedName>
        <fullName evidence="3">Uncharacterized protein</fullName>
    </submittedName>
</protein>
<proteinExistence type="predicted"/>
<dbReference type="Gramene" id="KOM57247">
    <property type="protein sequence ID" value="KOM57247"/>
    <property type="gene ID" value="LR48_Vigan11g027900"/>
</dbReference>
<sequence length="171" mass="18821">MCDDGGRNGGSETRHQERSGGETRRRRHIGDGRQIWASLVAVKRSAKLRLLAKNRADAGAVWCPDWRVWCGARSGSVAPVQRSVDRLWQNNQICVDGLRQNNQICVHGRTTRSASTVVTSLVELVAEEGSAMVDKASGGGASMVAAVIVVVVVVRLRFFYRSCFGFCIWFQ</sequence>
<accession>A0A0L9VQU4</accession>
<evidence type="ECO:0000313" key="4">
    <source>
        <dbReference type="Proteomes" id="UP000053144"/>
    </source>
</evidence>
<evidence type="ECO:0000313" key="3">
    <source>
        <dbReference type="EMBL" id="KOM57247.1"/>
    </source>
</evidence>